<dbReference type="Ensembl" id="ENSNFUT00015042766.1">
    <property type="protein sequence ID" value="ENSNFUP00015040967.1"/>
    <property type="gene ID" value="ENSNFUG00015019655.1"/>
</dbReference>
<dbReference type="AlphaFoldDB" id="A0A8C6PBD9"/>
<dbReference type="InterPro" id="IPR000591">
    <property type="entry name" value="DEP_dom"/>
</dbReference>
<dbReference type="CDD" id="cd04405">
    <property type="entry name" value="RhoGAP_BRCC3-like"/>
    <property type="match status" value="1"/>
</dbReference>
<dbReference type="GeneTree" id="ENSGT00950000182976"/>
<evidence type="ECO:0000256" key="2">
    <source>
        <dbReference type="ARBA" id="ARBA00040225"/>
    </source>
</evidence>
<sequence>MVIHVPVCAASGGATKPVQSSSIWSRLISHLRSSVTVKRRLVLLKSHNDCFLGNEAVDALAEHIANAEGANVSRDKVVCVCQALLECNVFQAVGTKLFGKNAKPDVFQDSKSILKTVNLLRLISSLRQEACSSESQVDTSISLPMKSTSLPLMQDTICVCFSFSVVDEVWQEQTLLRLLNIIELPLLEGVLQCSQTSSSPSPSPPATANLVAHGNPDLIYSSNHLDRKILQAFRSSQDDKWLCAALDCLDFLPDQPVVELSRELHFCFLQEKETPSCCGSVRCKLLLYETLSKHYSSTNRPPLLPRPMADVYTAISDLLVNAKLDKALEALQLCLKLLPRSSREEMRRLLMFMSLAADPQGIKVDKEVENRLAVKKSFSRAILHSKTFPKEREDLLLVFMLSNVGEIFKIPGSLHKRVSEKLADLAEGEQPDVTGPALSHRASSRTDVDSSKNTNQELWALLNSIHLDTKRSAKERKRLLRRFYGAHPGIFNQYFGDSAATQL</sequence>
<dbReference type="InterPro" id="IPR036390">
    <property type="entry name" value="WH_DNA-bd_sf"/>
</dbReference>
<dbReference type="GO" id="GO:0035556">
    <property type="term" value="P:intracellular signal transduction"/>
    <property type="evidence" value="ECO:0007669"/>
    <property type="project" value="InterPro"/>
</dbReference>
<gene>
    <name evidence="5" type="primary">LOC107389221</name>
</gene>
<name>A0A8C6PBD9_NOTFU</name>
<reference evidence="5" key="1">
    <citation type="submission" date="2014-08" db="EMBL/GenBank/DDBJ databases">
        <authorList>
            <person name="Senf B."/>
            <person name="Petzold A."/>
            <person name="Downie B.R."/>
            <person name="Koch P."/>
            <person name="Platzer M."/>
        </authorList>
    </citation>
    <scope>NUCLEOTIDE SEQUENCE [LARGE SCALE GENOMIC DNA]</scope>
    <source>
        <strain evidence="5">GRZ</strain>
    </source>
</reference>
<accession>A0A8C6PBD9</accession>
<comment type="similarity">
    <text evidence="1">Belongs to the DEPDC7 family.</text>
</comment>
<feature type="region of interest" description="Disordered" evidence="3">
    <location>
        <begin position="429"/>
        <end position="450"/>
    </location>
</feature>
<dbReference type="Proteomes" id="UP000694548">
    <property type="component" value="Chromosome sgr13"/>
</dbReference>
<proteinExistence type="inferred from homology"/>
<organism evidence="5 6">
    <name type="scientific">Nothobranchius furzeri</name>
    <name type="common">Turquoise killifish</name>
    <dbReference type="NCBI Taxonomy" id="105023"/>
    <lineage>
        <taxon>Eukaryota</taxon>
        <taxon>Metazoa</taxon>
        <taxon>Chordata</taxon>
        <taxon>Craniata</taxon>
        <taxon>Vertebrata</taxon>
        <taxon>Euteleostomi</taxon>
        <taxon>Actinopterygii</taxon>
        <taxon>Neopterygii</taxon>
        <taxon>Teleostei</taxon>
        <taxon>Neoteleostei</taxon>
        <taxon>Acanthomorphata</taxon>
        <taxon>Ovalentaria</taxon>
        <taxon>Atherinomorphae</taxon>
        <taxon>Cyprinodontiformes</taxon>
        <taxon>Nothobranchiidae</taxon>
        <taxon>Nothobranchius</taxon>
    </lineage>
</organism>
<keyword evidence="6" id="KW-1185">Reference proteome</keyword>
<dbReference type="Gene3D" id="1.10.10.10">
    <property type="entry name" value="Winged helix-like DNA-binding domain superfamily/Winged helix DNA-binding domain"/>
    <property type="match status" value="1"/>
</dbReference>
<feature type="domain" description="DEP" evidence="4">
    <location>
        <begin position="31"/>
        <end position="118"/>
    </location>
</feature>
<evidence type="ECO:0000259" key="4">
    <source>
        <dbReference type="SMART" id="SM00049"/>
    </source>
</evidence>
<reference evidence="5" key="2">
    <citation type="submission" date="2025-08" db="UniProtKB">
        <authorList>
            <consortium name="Ensembl"/>
        </authorList>
    </citation>
    <scope>IDENTIFICATION</scope>
</reference>
<reference evidence="5" key="3">
    <citation type="submission" date="2025-09" db="UniProtKB">
        <authorList>
            <consortium name="Ensembl"/>
        </authorList>
    </citation>
    <scope>IDENTIFICATION</scope>
</reference>
<dbReference type="InterPro" id="IPR036388">
    <property type="entry name" value="WH-like_DNA-bd_sf"/>
</dbReference>
<dbReference type="PANTHER" id="PTHR16206">
    <property type="entry name" value="DEP DOMAIN-CONTAINING"/>
    <property type="match status" value="1"/>
</dbReference>
<evidence type="ECO:0000313" key="6">
    <source>
        <dbReference type="Proteomes" id="UP000694548"/>
    </source>
</evidence>
<dbReference type="PANTHER" id="PTHR16206:SF9">
    <property type="entry name" value="DEP DOMAIN-CONTAINING PROTEIN 7"/>
    <property type="match status" value="1"/>
</dbReference>
<evidence type="ECO:0000256" key="1">
    <source>
        <dbReference type="ARBA" id="ARBA00037970"/>
    </source>
</evidence>
<evidence type="ECO:0000256" key="3">
    <source>
        <dbReference type="SAM" id="MobiDB-lite"/>
    </source>
</evidence>
<dbReference type="Pfam" id="PF00610">
    <property type="entry name" value="DEP"/>
    <property type="match status" value="1"/>
</dbReference>
<dbReference type="SMART" id="SM00049">
    <property type="entry name" value="DEP"/>
    <property type="match status" value="1"/>
</dbReference>
<dbReference type="SUPFAM" id="SSF46785">
    <property type="entry name" value="Winged helix' DNA-binding domain"/>
    <property type="match status" value="1"/>
</dbReference>
<protein>
    <recommendedName>
        <fullName evidence="2">DEP domain-containing protein 7</fullName>
    </recommendedName>
</protein>
<evidence type="ECO:0000313" key="5">
    <source>
        <dbReference type="Ensembl" id="ENSNFUP00015040967.1"/>
    </source>
</evidence>